<organism evidence="2">
    <name type="scientific">marine metagenome</name>
    <dbReference type="NCBI Taxonomy" id="408172"/>
    <lineage>
        <taxon>unclassified sequences</taxon>
        <taxon>metagenomes</taxon>
        <taxon>ecological metagenomes</taxon>
    </lineage>
</organism>
<reference evidence="2" key="1">
    <citation type="submission" date="2018-05" db="EMBL/GenBank/DDBJ databases">
        <authorList>
            <person name="Lanie J.A."/>
            <person name="Ng W.-L."/>
            <person name="Kazmierczak K.M."/>
            <person name="Andrzejewski T.M."/>
            <person name="Davidsen T.M."/>
            <person name="Wayne K.J."/>
            <person name="Tettelin H."/>
            <person name="Glass J.I."/>
            <person name="Rusch D."/>
            <person name="Podicherti R."/>
            <person name="Tsui H.-C.T."/>
            <person name="Winkler M.E."/>
        </authorList>
    </citation>
    <scope>NUCLEOTIDE SEQUENCE</scope>
</reference>
<gene>
    <name evidence="2" type="ORF">METZ01_LOCUS405926</name>
</gene>
<evidence type="ECO:0000259" key="1">
    <source>
        <dbReference type="Pfam" id="PF17827"/>
    </source>
</evidence>
<dbReference type="AlphaFoldDB" id="A0A382W2N3"/>
<dbReference type="Gene3D" id="1.10.8.10">
    <property type="entry name" value="DNA helicase RuvA subunit, C-terminal domain"/>
    <property type="match status" value="1"/>
</dbReference>
<dbReference type="Pfam" id="PF17827">
    <property type="entry name" value="PrmC_N"/>
    <property type="match status" value="1"/>
</dbReference>
<evidence type="ECO:0000313" key="2">
    <source>
        <dbReference type="EMBL" id="SVD53072.1"/>
    </source>
</evidence>
<protein>
    <recommendedName>
        <fullName evidence="1">Release factor glutamine methyltransferase N-terminal domain-containing protein</fullName>
    </recommendedName>
</protein>
<feature type="non-terminal residue" evidence="2">
    <location>
        <position position="1"/>
    </location>
</feature>
<dbReference type="EMBL" id="UINC01156576">
    <property type="protein sequence ID" value="SVD53072.1"/>
    <property type="molecule type" value="Genomic_DNA"/>
</dbReference>
<feature type="domain" description="Release factor glutamine methyltransferase N-terminal" evidence="1">
    <location>
        <begin position="5"/>
        <end position="40"/>
    </location>
</feature>
<accession>A0A382W2N3</accession>
<feature type="non-terminal residue" evidence="2">
    <location>
        <position position="41"/>
    </location>
</feature>
<dbReference type="InterPro" id="IPR040758">
    <property type="entry name" value="PrmC_N"/>
</dbReference>
<name>A0A382W2N3_9ZZZZ</name>
<sequence>VVRDVLVAAEAKLAKAAVENPLLDAEWIVAHVLGKERLKLA</sequence>
<proteinExistence type="predicted"/>